<dbReference type="Proteomes" id="UP000198859">
    <property type="component" value="Chromosome I"/>
</dbReference>
<feature type="domain" description="Mycothiol-dependent maleylpyruvate isomerase metal-binding" evidence="1">
    <location>
        <begin position="9"/>
        <end position="128"/>
    </location>
</feature>
<evidence type="ECO:0000313" key="3">
    <source>
        <dbReference type="Proteomes" id="UP000198859"/>
    </source>
</evidence>
<reference evidence="3" key="1">
    <citation type="submission" date="2016-10" db="EMBL/GenBank/DDBJ databases">
        <authorList>
            <person name="Varghese N."/>
            <person name="Submissions S."/>
        </authorList>
    </citation>
    <scope>NUCLEOTIDE SEQUENCE [LARGE SCALE GENOMIC DNA]</scope>
    <source>
        <strain evidence="3">DSM 22127</strain>
    </source>
</reference>
<proteinExistence type="predicted"/>
<dbReference type="InterPro" id="IPR034660">
    <property type="entry name" value="DinB/YfiT-like"/>
</dbReference>
<dbReference type="OrthoDB" id="5185819at2"/>
<dbReference type="InterPro" id="IPR024344">
    <property type="entry name" value="MDMPI_metal-binding"/>
</dbReference>
<dbReference type="NCBIfam" id="TIGR03083">
    <property type="entry name" value="maleylpyruvate isomerase family mycothiol-dependent enzyme"/>
    <property type="match status" value="1"/>
</dbReference>
<dbReference type="RefSeq" id="WP_091727134.1">
    <property type="nucleotide sequence ID" value="NZ_LT629757.1"/>
</dbReference>
<dbReference type="NCBIfam" id="TIGR03086">
    <property type="entry name" value="TIGR03086 family metal-binding protein"/>
    <property type="match status" value="1"/>
</dbReference>
<dbReference type="EMBL" id="LT629757">
    <property type="protein sequence ID" value="SDS11425.1"/>
    <property type="molecule type" value="Genomic_DNA"/>
</dbReference>
<dbReference type="Gene3D" id="1.20.120.450">
    <property type="entry name" value="dinb family like domain"/>
    <property type="match status" value="1"/>
</dbReference>
<keyword evidence="3" id="KW-1185">Reference proteome</keyword>
<protein>
    <submittedName>
        <fullName evidence="2">TIGR03086 family protein</fullName>
    </submittedName>
</protein>
<dbReference type="SUPFAM" id="SSF109854">
    <property type="entry name" value="DinB/YfiT-like putative metalloenzymes"/>
    <property type="match status" value="1"/>
</dbReference>
<evidence type="ECO:0000259" key="1">
    <source>
        <dbReference type="Pfam" id="PF11716"/>
    </source>
</evidence>
<dbReference type="InterPro" id="IPR017520">
    <property type="entry name" value="CHP03086"/>
</dbReference>
<accession>A0A1H1PK29</accession>
<gene>
    <name evidence="2" type="ORF">SAMN04488570_1163</name>
</gene>
<dbReference type="STRING" id="642780.SAMN04488570_1163"/>
<name>A0A1H1PK29_9ACTN</name>
<dbReference type="InterPro" id="IPR017517">
    <property type="entry name" value="Maleyloyr_isom"/>
</dbReference>
<evidence type="ECO:0000313" key="2">
    <source>
        <dbReference type="EMBL" id="SDS11425.1"/>
    </source>
</evidence>
<dbReference type="Pfam" id="PF11716">
    <property type="entry name" value="MDMPI_N"/>
    <property type="match status" value="1"/>
</dbReference>
<organism evidence="2 3">
    <name type="scientific">Nocardioides scoriae</name>
    <dbReference type="NCBI Taxonomy" id="642780"/>
    <lineage>
        <taxon>Bacteria</taxon>
        <taxon>Bacillati</taxon>
        <taxon>Actinomycetota</taxon>
        <taxon>Actinomycetes</taxon>
        <taxon>Propionibacteriales</taxon>
        <taxon>Nocardioidaceae</taxon>
        <taxon>Nocardioides</taxon>
    </lineage>
</organism>
<sequence>MSAREHLHDVVATLQPVLQGVPPGDLDGPTPCDGWTLRDLVGHVLGTTDAMRRVGAHEPLDRDDPWGSRGHEVGATWRDDLGDRLIALADAWSQPEAWEGEALDGSMTREEVGRLAYVEVMVHGWDLARATGQEVAYSDGAVAEAEAVVEQVGETGRSMGAFGEEVRVDDDAPAFARVLGATGRDPGWSAR</sequence>
<dbReference type="AlphaFoldDB" id="A0A1H1PK29"/>
<dbReference type="GO" id="GO:0046872">
    <property type="term" value="F:metal ion binding"/>
    <property type="evidence" value="ECO:0007669"/>
    <property type="project" value="InterPro"/>
</dbReference>